<feature type="region of interest" description="Disordered" evidence="6">
    <location>
        <begin position="470"/>
        <end position="500"/>
    </location>
</feature>
<dbReference type="InterPro" id="IPR004846">
    <property type="entry name" value="T2SS/T3SS_dom"/>
</dbReference>
<feature type="domain" description="Type II/III secretion system secretin-like" evidence="8">
    <location>
        <begin position="671"/>
        <end position="868"/>
    </location>
</feature>
<reference evidence="9 10" key="1">
    <citation type="submission" date="2023-10" db="EMBL/GenBank/DDBJ databases">
        <title>Rubellicoccus peritrichatus gen. nov., sp. nov., isolated from an algae of coral reef tank.</title>
        <authorList>
            <person name="Luo J."/>
        </authorList>
    </citation>
    <scope>NUCLEOTIDE SEQUENCE [LARGE SCALE GENOMIC DNA]</scope>
    <source>
        <strain evidence="9 10">CR14</strain>
    </source>
</reference>
<dbReference type="EMBL" id="CP136920">
    <property type="protein sequence ID" value="WOO41883.1"/>
    <property type="molecule type" value="Genomic_DNA"/>
</dbReference>
<dbReference type="GO" id="GO:0009306">
    <property type="term" value="P:protein secretion"/>
    <property type="evidence" value="ECO:0007669"/>
    <property type="project" value="InterPro"/>
</dbReference>
<feature type="signal peptide" evidence="7">
    <location>
        <begin position="1"/>
        <end position="32"/>
    </location>
</feature>
<protein>
    <recommendedName>
        <fullName evidence="8">Type II/III secretion system secretin-like domain-containing protein</fullName>
    </recommendedName>
</protein>
<name>A0AAQ3QVQ8_9BACT</name>
<feature type="compositionally biased region" description="Low complexity" evidence="6">
    <location>
        <begin position="103"/>
        <end position="117"/>
    </location>
</feature>
<feature type="compositionally biased region" description="Low complexity" evidence="6">
    <location>
        <begin position="478"/>
        <end position="496"/>
    </location>
</feature>
<evidence type="ECO:0000256" key="1">
    <source>
        <dbReference type="ARBA" id="ARBA00004370"/>
    </source>
</evidence>
<dbReference type="GO" id="GO:0016020">
    <property type="term" value="C:membrane"/>
    <property type="evidence" value="ECO:0007669"/>
    <property type="project" value="UniProtKB-SubCell"/>
</dbReference>
<dbReference type="GO" id="GO:0015627">
    <property type="term" value="C:type II protein secretion system complex"/>
    <property type="evidence" value="ECO:0007669"/>
    <property type="project" value="TreeGrafter"/>
</dbReference>
<comment type="similarity">
    <text evidence="4">Belongs to the bacterial secretin family.</text>
</comment>
<dbReference type="SUPFAM" id="SSF48452">
    <property type="entry name" value="TPR-like"/>
    <property type="match status" value="1"/>
</dbReference>
<accession>A0AAQ3QVQ8</accession>
<keyword evidence="3" id="KW-0472">Membrane</keyword>
<organism evidence="9 10">
    <name type="scientific">Rubellicoccus peritrichatus</name>
    <dbReference type="NCBI Taxonomy" id="3080537"/>
    <lineage>
        <taxon>Bacteria</taxon>
        <taxon>Pseudomonadati</taxon>
        <taxon>Verrucomicrobiota</taxon>
        <taxon>Opitutia</taxon>
        <taxon>Puniceicoccales</taxon>
        <taxon>Cerasicoccaceae</taxon>
        <taxon>Rubellicoccus</taxon>
    </lineage>
</organism>
<evidence type="ECO:0000256" key="3">
    <source>
        <dbReference type="ARBA" id="ARBA00023136"/>
    </source>
</evidence>
<dbReference type="Proteomes" id="UP001304300">
    <property type="component" value="Chromosome"/>
</dbReference>
<evidence type="ECO:0000256" key="2">
    <source>
        <dbReference type="ARBA" id="ARBA00022729"/>
    </source>
</evidence>
<feature type="region of interest" description="Disordered" evidence="6">
    <location>
        <begin position="103"/>
        <end position="123"/>
    </location>
</feature>
<evidence type="ECO:0000256" key="4">
    <source>
        <dbReference type="RuleBase" id="RU004003"/>
    </source>
</evidence>
<dbReference type="RefSeq" id="WP_317834367.1">
    <property type="nucleotide sequence ID" value="NZ_CP136920.1"/>
</dbReference>
<gene>
    <name evidence="9" type="ORF">RZN69_02200</name>
</gene>
<dbReference type="PANTHER" id="PTHR30332">
    <property type="entry name" value="PROBABLE GENERAL SECRETION PATHWAY PROTEIN D"/>
    <property type="match status" value="1"/>
</dbReference>
<evidence type="ECO:0000256" key="7">
    <source>
        <dbReference type="SAM" id="SignalP"/>
    </source>
</evidence>
<evidence type="ECO:0000256" key="6">
    <source>
        <dbReference type="SAM" id="MobiDB-lite"/>
    </source>
</evidence>
<keyword evidence="2 7" id="KW-0732">Signal</keyword>
<dbReference type="InterPro" id="IPR011990">
    <property type="entry name" value="TPR-like_helical_dom_sf"/>
</dbReference>
<keyword evidence="10" id="KW-1185">Reference proteome</keyword>
<sequence>MKIPGNSQRIVSYLVLAILLAGSMLSMPSAAAQSTETKDKIRLMSAALRARDAGDLNVAKENLEDLLRINPDDPNVQNLLDAVNKDIERKSSGEPTVYGQAASVSEFSPSSAGASSSTPIDTSSLDGLLEAEATAQKAQVEQAEEALASAKKLIKVGRTEEAEDLLAQAQASLPLNTATVFVIEDIQEMRGKILVDQGEAELAKNNVAQANAIADEYEEKLGEDDQLKAYLADIEKVSQNPWRQNPEDISPEYVANQQVVEQLLVKGRAQMLYGDIEGAVQTFREVEARDPTNAAAKALQVKATQILNETSYLDHTKTRDEMMQEIARSWQRPQIFDRESEIGPEAVPTVLLDKISSIEIPSVKFSGVPLSRVVETLSELSVEYDDPTLPLNERGVNMVLIAPPGQDPPVSITLRNLKLDKILDFTVETVSFQWDIRNEAVLVTKGTTNLLETEFFPISRGVVIRLTGAEDSGGGGSAPADPFAPAAAPSAGPSASDTEDGLKSFFQRAGVDFEGVPGSSLAFDGTQLIVTQSPRNLEKMRNILRRYDQPKQVEIEAKFMEVNQGSLDELGFSWNIRSGSVTTGINPTTGAPITSPKSQFQTDNRSLSQAFSISRAGTLPLEIIQNGQTVINSDLAAPEIPNAIDLGTGATSLFSTFGIIDGVNVDLVINALQREEGSDLLSSPRLTVLSGRTAQIVVAQELRYPENFGDIESEVGTGNANGGGSAGVTITAGTPQDFTVRNVGVEMEVTPTVEENENISLKLEPRVTEFEGFVEYGGPSIAISGATTVTVPSGFFQPIFSTRAVRTEVTVYDGATVVIGGLTREEILTVNDKVPVLGDIPFIGRLFQNKGETSQKRNLLIFVTANLISPGGSPSKQRLKNVEPNSLFQNPIIVSPGGGVSRQIAE</sequence>
<dbReference type="InterPro" id="IPR050810">
    <property type="entry name" value="Bact_Secretion_Sys_Channel"/>
</dbReference>
<proteinExistence type="inferred from homology"/>
<feature type="chain" id="PRO_5043041127" description="Type II/III secretion system secretin-like domain-containing protein" evidence="7">
    <location>
        <begin position="33"/>
        <end position="906"/>
    </location>
</feature>
<evidence type="ECO:0000313" key="10">
    <source>
        <dbReference type="Proteomes" id="UP001304300"/>
    </source>
</evidence>
<dbReference type="AlphaFoldDB" id="A0AAQ3QVQ8"/>
<feature type="coiled-coil region" evidence="5">
    <location>
        <begin position="133"/>
        <end position="160"/>
    </location>
</feature>
<evidence type="ECO:0000259" key="8">
    <source>
        <dbReference type="Pfam" id="PF00263"/>
    </source>
</evidence>
<comment type="subcellular location">
    <subcellularLocation>
        <location evidence="1">Membrane</location>
    </subcellularLocation>
</comment>
<keyword evidence="5" id="KW-0175">Coiled coil</keyword>
<evidence type="ECO:0000256" key="5">
    <source>
        <dbReference type="SAM" id="Coils"/>
    </source>
</evidence>
<dbReference type="Pfam" id="PF00263">
    <property type="entry name" value="Secretin"/>
    <property type="match status" value="1"/>
</dbReference>
<dbReference type="PANTHER" id="PTHR30332:SF24">
    <property type="entry name" value="SECRETIN GSPD-RELATED"/>
    <property type="match status" value="1"/>
</dbReference>
<evidence type="ECO:0000313" key="9">
    <source>
        <dbReference type="EMBL" id="WOO41883.1"/>
    </source>
</evidence>
<dbReference type="Gene3D" id="1.25.40.10">
    <property type="entry name" value="Tetratricopeptide repeat domain"/>
    <property type="match status" value="1"/>
</dbReference>
<dbReference type="KEGG" id="puo:RZN69_02200"/>